<gene>
    <name evidence="1" type="ORF">KFK09_021893</name>
</gene>
<reference evidence="1" key="1">
    <citation type="journal article" date="2022" name="Front. Genet.">
        <title>Chromosome-Scale Assembly of the Dendrobium nobile Genome Provides Insights Into the Molecular Mechanism of the Biosynthesis of the Medicinal Active Ingredient of Dendrobium.</title>
        <authorList>
            <person name="Xu Q."/>
            <person name="Niu S.-C."/>
            <person name="Li K.-L."/>
            <person name="Zheng P.-J."/>
            <person name="Zhang X.-J."/>
            <person name="Jia Y."/>
            <person name="Liu Y."/>
            <person name="Niu Y.-X."/>
            <person name="Yu L.-H."/>
            <person name="Chen D.-F."/>
            <person name="Zhang G.-Q."/>
        </authorList>
    </citation>
    <scope>NUCLEOTIDE SEQUENCE</scope>
    <source>
        <tissue evidence="1">Leaf</tissue>
    </source>
</reference>
<evidence type="ECO:0000313" key="1">
    <source>
        <dbReference type="EMBL" id="KAI0495592.1"/>
    </source>
</evidence>
<comment type="caution">
    <text evidence="1">The sequence shown here is derived from an EMBL/GenBank/DDBJ whole genome shotgun (WGS) entry which is preliminary data.</text>
</comment>
<dbReference type="EMBL" id="JAGYWB010000016">
    <property type="protein sequence ID" value="KAI0495592.1"/>
    <property type="molecule type" value="Genomic_DNA"/>
</dbReference>
<organism evidence="1 2">
    <name type="scientific">Dendrobium nobile</name>
    <name type="common">Orchid</name>
    <dbReference type="NCBI Taxonomy" id="94219"/>
    <lineage>
        <taxon>Eukaryota</taxon>
        <taxon>Viridiplantae</taxon>
        <taxon>Streptophyta</taxon>
        <taxon>Embryophyta</taxon>
        <taxon>Tracheophyta</taxon>
        <taxon>Spermatophyta</taxon>
        <taxon>Magnoliopsida</taxon>
        <taxon>Liliopsida</taxon>
        <taxon>Asparagales</taxon>
        <taxon>Orchidaceae</taxon>
        <taxon>Epidendroideae</taxon>
        <taxon>Malaxideae</taxon>
        <taxon>Dendrobiinae</taxon>
        <taxon>Dendrobium</taxon>
    </lineage>
</organism>
<proteinExistence type="predicted"/>
<keyword evidence="2" id="KW-1185">Reference proteome</keyword>
<protein>
    <submittedName>
        <fullName evidence="1">Uncharacterized protein</fullName>
    </submittedName>
</protein>
<dbReference type="Proteomes" id="UP000829196">
    <property type="component" value="Unassembled WGS sequence"/>
</dbReference>
<sequence length="185" mass="21891">MDNSKSECVEDEDIAFMTIKLNAFLKKKSMTIGGMTKNSRKNIKSAYDIIALNIRDQCILNECPSLKNQWQKDIAEEKRESRKYKRKTKHTFWINSDSDSSKIKLEEEIINICLIAKEGLDDLDIEQVHIFYKKLLLFFEELHASFRKLKKKKMLQQRLFFLLCKKMILLCYMNLKLSYENASIC</sequence>
<name>A0A8T3AIJ9_DENNO</name>
<dbReference type="AlphaFoldDB" id="A0A8T3AIJ9"/>
<evidence type="ECO:0000313" key="2">
    <source>
        <dbReference type="Proteomes" id="UP000829196"/>
    </source>
</evidence>
<accession>A0A8T3AIJ9</accession>